<gene>
    <name evidence="1" type="ORF">I79_000707</name>
</gene>
<accession>G3GST6</accession>
<protein>
    <submittedName>
        <fullName evidence="1">Uncharacterized protein</fullName>
    </submittedName>
</protein>
<dbReference type="AlphaFoldDB" id="G3GST6"/>
<dbReference type="InParanoid" id="G3GST6"/>
<reference evidence="2" key="1">
    <citation type="journal article" date="2011" name="Nat. Biotechnol.">
        <title>The genomic sequence of the Chinese hamster ovary (CHO)-K1 cell line.</title>
        <authorList>
            <person name="Xu X."/>
            <person name="Nagarajan H."/>
            <person name="Lewis N.E."/>
            <person name="Pan S."/>
            <person name="Cai Z."/>
            <person name="Liu X."/>
            <person name="Chen W."/>
            <person name="Xie M."/>
            <person name="Wang W."/>
            <person name="Hammond S."/>
            <person name="Andersen M.R."/>
            <person name="Neff N."/>
            <person name="Passarelli B."/>
            <person name="Koh W."/>
            <person name="Fan H.C."/>
            <person name="Wang J."/>
            <person name="Gui Y."/>
            <person name="Lee K.H."/>
            <person name="Betenbaugh M.J."/>
            <person name="Quake S.R."/>
            <person name="Famili I."/>
            <person name="Palsson B.O."/>
            <person name="Wang J."/>
        </authorList>
    </citation>
    <scope>NUCLEOTIDE SEQUENCE [LARGE SCALE GENOMIC DNA]</scope>
    <source>
        <strain evidence="2">CHO K1 cell line</strain>
    </source>
</reference>
<organism evidence="1 2">
    <name type="scientific">Cricetulus griseus</name>
    <name type="common">Chinese hamster</name>
    <name type="synonym">Cricetulus barabensis griseus</name>
    <dbReference type="NCBI Taxonomy" id="10029"/>
    <lineage>
        <taxon>Eukaryota</taxon>
        <taxon>Metazoa</taxon>
        <taxon>Chordata</taxon>
        <taxon>Craniata</taxon>
        <taxon>Vertebrata</taxon>
        <taxon>Euteleostomi</taxon>
        <taxon>Mammalia</taxon>
        <taxon>Eutheria</taxon>
        <taxon>Euarchontoglires</taxon>
        <taxon>Glires</taxon>
        <taxon>Rodentia</taxon>
        <taxon>Myomorpha</taxon>
        <taxon>Muroidea</taxon>
        <taxon>Cricetidae</taxon>
        <taxon>Cricetinae</taxon>
        <taxon>Cricetulus</taxon>
    </lineage>
</organism>
<dbReference type="EMBL" id="JH000014">
    <property type="protein sequence ID" value="EGV99670.1"/>
    <property type="molecule type" value="Genomic_DNA"/>
</dbReference>
<proteinExistence type="predicted"/>
<sequence>MNFGDPNAYPDACTSSLPTESSYQVISKGQFYKNRFCKTTIENQLLKYFQLCVYVVFMPVMCMCRYNAFRVQKRASDSLELQLCEFVSRPMWMLGAELCLLQDDNMLN</sequence>
<evidence type="ECO:0000313" key="2">
    <source>
        <dbReference type="Proteomes" id="UP000001075"/>
    </source>
</evidence>
<evidence type="ECO:0000313" key="1">
    <source>
        <dbReference type="EMBL" id="EGV99670.1"/>
    </source>
</evidence>
<name>G3GST6_CRIGR</name>
<dbReference type="Proteomes" id="UP000001075">
    <property type="component" value="Unassembled WGS sequence"/>
</dbReference>